<dbReference type="Proteomes" id="UP000657918">
    <property type="component" value="Unassembled WGS sequence"/>
</dbReference>
<proteinExistence type="predicted"/>
<dbReference type="OrthoDB" id="2143914at2759"/>
<evidence type="ECO:0000313" key="1">
    <source>
        <dbReference type="EMBL" id="KAF9685420.1"/>
    </source>
</evidence>
<name>A0A835KD62_9ROSI</name>
<sequence length="88" mass="9559">MPDRPSTPLAIMHQKTSAEATIQVEEEGSAGSLETGNFDVNEFLDFSTEGSCGSEWVGKSLQLDGIQWLADGEEVPRSAVFTAQEIRK</sequence>
<gene>
    <name evidence="1" type="ORF">SADUNF_Sadunf03G0052700</name>
</gene>
<protein>
    <submittedName>
        <fullName evidence="1">Uncharacterized protein</fullName>
    </submittedName>
</protein>
<comment type="caution">
    <text evidence="1">The sequence shown here is derived from an EMBL/GenBank/DDBJ whole genome shotgun (WGS) entry which is preliminary data.</text>
</comment>
<keyword evidence="2" id="KW-1185">Reference proteome</keyword>
<accession>A0A835KD62</accession>
<evidence type="ECO:0000313" key="2">
    <source>
        <dbReference type="Proteomes" id="UP000657918"/>
    </source>
</evidence>
<dbReference type="AlphaFoldDB" id="A0A835KD62"/>
<dbReference type="EMBL" id="JADGMS010000003">
    <property type="protein sequence ID" value="KAF9685420.1"/>
    <property type="molecule type" value="Genomic_DNA"/>
</dbReference>
<organism evidence="1 2">
    <name type="scientific">Salix dunnii</name>
    <dbReference type="NCBI Taxonomy" id="1413687"/>
    <lineage>
        <taxon>Eukaryota</taxon>
        <taxon>Viridiplantae</taxon>
        <taxon>Streptophyta</taxon>
        <taxon>Embryophyta</taxon>
        <taxon>Tracheophyta</taxon>
        <taxon>Spermatophyta</taxon>
        <taxon>Magnoliopsida</taxon>
        <taxon>eudicotyledons</taxon>
        <taxon>Gunneridae</taxon>
        <taxon>Pentapetalae</taxon>
        <taxon>rosids</taxon>
        <taxon>fabids</taxon>
        <taxon>Malpighiales</taxon>
        <taxon>Salicaceae</taxon>
        <taxon>Saliceae</taxon>
        <taxon>Salix</taxon>
    </lineage>
</organism>
<reference evidence="1 2" key="1">
    <citation type="submission" date="2020-10" db="EMBL/GenBank/DDBJ databases">
        <title>Plant Genome Project.</title>
        <authorList>
            <person name="Zhang R.-G."/>
        </authorList>
    </citation>
    <scope>NUCLEOTIDE SEQUENCE [LARGE SCALE GENOMIC DNA]</scope>
    <source>
        <strain evidence="1">FAFU-HL-1</strain>
        <tissue evidence="1">Leaf</tissue>
    </source>
</reference>